<dbReference type="InterPro" id="IPR013783">
    <property type="entry name" value="Ig-like_fold"/>
</dbReference>
<dbReference type="PANTHER" id="PTHR10343">
    <property type="entry name" value="5'-AMP-ACTIVATED PROTEIN KINASE , BETA SUBUNIT"/>
    <property type="match status" value="1"/>
</dbReference>
<dbReference type="Gene3D" id="6.20.250.60">
    <property type="match status" value="1"/>
</dbReference>
<dbReference type="Pfam" id="PF16561">
    <property type="entry name" value="AMPK1_CBM"/>
    <property type="match status" value="1"/>
</dbReference>
<dbReference type="AlphaFoldDB" id="A0A4S4MM78"/>
<dbReference type="Pfam" id="PF04739">
    <property type="entry name" value="AMPKBI"/>
    <property type="match status" value="1"/>
</dbReference>
<evidence type="ECO:0000256" key="2">
    <source>
        <dbReference type="SAM" id="MobiDB-lite"/>
    </source>
</evidence>
<feature type="compositionally biased region" description="Low complexity" evidence="2">
    <location>
        <begin position="344"/>
        <end position="357"/>
    </location>
</feature>
<sequence>MGNSASNANHPNPSFSPEQTEKRLSSPARRTASPIAGGSPSSSTHRVHRSLRSKKKSLELPDLASLTLTPASSSSPNSVSPYRRASSPIPIPVSAAAPVQTFRVQNALPSAAHIPISPQGRGGRHKSYLSSAYPSTHSFVSNSPPRQEPHKHEFIPEVIHSVLPLAVPIAEEEDKRQEPVSVSIKWRGGGRSVLLARAGDDNWKGRQPMDYDLATNTWSTPVNLLPGTHHFKFIVDDQWRLADDYAQAVDDRDGSLANYVNVTAPTSSSPQSPSYVSPMTSPYHTHPNQFHSFWSDSTSTDTGREASGVPGVGTSHSKGEAEWTTVIPPELIQAAAEEENYLANAADSPTSSSSVPAPNIPPAPVLPRHLDRLILNSRPTTVTGSPSGSVVNGGMDRERERTRRNGSTRNHRRGDRDSRGGGRSALGMTATLAANDSGDGEPSPALPVLPVVTASGTDLTAALSPQPVHDENGAVLKKMPTVKLDGPGLSDDASVLPVPNHVVLHHLSTSAIRNGVLAVANTTRYRKKYITTILYKPT</sequence>
<comment type="caution">
    <text evidence="4">The sequence shown here is derived from an EMBL/GenBank/DDBJ whole genome shotgun (WGS) entry which is preliminary data.</text>
</comment>
<evidence type="ECO:0000259" key="3">
    <source>
        <dbReference type="SMART" id="SM01010"/>
    </source>
</evidence>
<dbReference type="SMART" id="SM01010">
    <property type="entry name" value="AMPKBI"/>
    <property type="match status" value="1"/>
</dbReference>
<keyword evidence="5" id="KW-1185">Reference proteome</keyword>
<evidence type="ECO:0000256" key="1">
    <source>
        <dbReference type="ARBA" id="ARBA00010926"/>
    </source>
</evidence>
<evidence type="ECO:0000313" key="4">
    <source>
        <dbReference type="EMBL" id="THH27004.1"/>
    </source>
</evidence>
<dbReference type="GO" id="GO:0019901">
    <property type="term" value="F:protein kinase binding"/>
    <property type="evidence" value="ECO:0007669"/>
    <property type="project" value="TreeGrafter"/>
</dbReference>
<dbReference type="SUPFAM" id="SSF160219">
    <property type="entry name" value="AMPKBI-like"/>
    <property type="match status" value="1"/>
</dbReference>
<comment type="similarity">
    <text evidence="1">Belongs to the 5'-AMP-activated protein kinase beta subunit family.</text>
</comment>
<dbReference type="GO" id="GO:0005634">
    <property type="term" value="C:nucleus"/>
    <property type="evidence" value="ECO:0007669"/>
    <property type="project" value="TreeGrafter"/>
</dbReference>
<dbReference type="InterPro" id="IPR014756">
    <property type="entry name" value="Ig_E-set"/>
</dbReference>
<dbReference type="EMBL" id="SGPM01000289">
    <property type="protein sequence ID" value="THH27004.1"/>
    <property type="molecule type" value="Genomic_DNA"/>
</dbReference>
<feature type="compositionally biased region" description="Basic residues" evidence="2">
    <location>
        <begin position="45"/>
        <end position="55"/>
    </location>
</feature>
<dbReference type="PANTHER" id="PTHR10343:SF84">
    <property type="entry name" value="5'-AMP-ACTIVATED PROTEIN KINASE SUBUNIT BETA-1"/>
    <property type="match status" value="1"/>
</dbReference>
<feature type="compositionally biased region" description="Basic residues" evidence="2">
    <location>
        <begin position="404"/>
        <end position="413"/>
    </location>
</feature>
<dbReference type="GO" id="GO:0031588">
    <property type="term" value="C:nucleotide-activated protein kinase complex"/>
    <property type="evidence" value="ECO:0007669"/>
    <property type="project" value="TreeGrafter"/>
</dbReference>
<dbReference type="InterPro" id="IPR037256">
    <property type="entry name" value="ASC_dom_sf"/>
</dbReference>
<name>A0A4S4MM78_9APHY</name>
<dbReference type="Proteomes" id="UP000308730">
    <property type="component" value="Unassembled WGS sequence"/>
</dbReference>
<feature type="region of interest" description="Disordered" evidence="2">
    <location>
        <begin position="1"/>
        <end position="59"/>
    </location>
</feature>
<dbReference type="OrthoDB" id="531008at2759"/>
<dbReference type="Gene3D" id="2.60.40.10">
    <property type="entry name" value="Immunoglobulins"/>
    <property type="match status" value="1"/>
</dbReference>
<gene>
    <name evidence="4" type="ORF">EUX98_g7184</name>
</gene>
<dbReference type="GO" id="GO:0005737">
    <property type="term" value="C:cytoplasm"/>
    <property type="evidence" value="ECO:0007669"/>
    <property type="project" value="TreeGrafter"/>
</dbReference>
<feature type="region of interest" description="Disordered" evidence="2">
    <location>
        <begin position="291"/>
        <end position="320"/>
    </location>
</feature>
<reference evidence="4 5" key="1">
    <citation type="submission" date="2019-02" db="EMBL/GenBank/DDBJ databases">
        <title>Genome sequencing of the rare red list fungi Antrodiella citrinella (Flaviporus citrinellus).</title>
        <authorList>
            <person name="Buettner E."/>
            <person name="Kellner H."/>
        </authorList>
    </citation>
    <scope>NUCLEOTIDE SEQUENCE [LARGE SCALE GENOMIC DNA]</scope>
    <source>
        <strain evidence="4 5">DSM 108506</strain>
    </source>
</reference>
<evidence type="ECO:0000313" key="5">
    <source>
        <dbReference type="Proteomes" id="UP000308730"/>
    </source>
</evidence>
<feature type="compositionally biased region" description="Low complexity" evidence="2">
    <location>
        <begin position="31"/>
        <end position="44"/>
    </location>
</feature>
<proteinExistence type="inferred from homology"/>
<feature type="domain" description="Association with the SNF1 complex (ASC)" evidence="3">
    <location>
        <begin position="316"/>
        <end position="538"/>
    </location>
</feature>
<dbReference type="SUPFAM" id="SSF81296">
    <property type="entry name" value="E set domains"/>
    <property type="match status" value="1"/>
</dbReference>
<feature type="compositionally biased region" description="Polar residues" evidence="2">
    <location>
        <begin position="291"/>
        <end position="301"/>
    </location>
</feature>
<accession>A0A4S4MM78</accession>
<organism evidence="4 5">
    <name type="scientific">Antrodiella citrinella</name>
    <dbReference type="NCBI Taxonomy" id="2447956"/>
    <lineage>
        <taxon>Eukaryota</taxon>
        <taxon>Fungi</taxon>
        <taxon>Dikarya</taxon>
        <taxon>Basidiomycota</taxon>
        <taxon>Agaricomycotina</taxon>
        <taxon>Agaricomycetes</taxon>
        <taxon>Polyporales</taxon>
        <taxon>Steccherinaceae</taxon>
        <taxon>Antrodiella</taxon>
    </lineage>
</organism>
<feature type="compositionally biased region" description="Polar residues" evidence="2">
    <location>
        <begin position="377"/>
        <end position="390"/>
    </location>
</feature>
<protein>
    <recommendedName>
        <fullName evidence="3">Association with the SNF1 complex (ASC) domain-containing protein</fullName>
    </recommendedName>
</protein>
<dbReference type="InterPro" id="IPR032640">
    <property type="entry name" value="AMPK1_CBM"/>
</dbReference>
<feature type="compositionally biased region" description="Low complexity" evidence="2">
    <location>
        <begin position="1"/>
        <end position="17"/>
    </location>
</feature>
<dbReference type="GO" id="GO:0007165">
    <property type="term" value="P:signal transduction"/>
    <property type="evidence" value="ECO:0007669"/>
    <property type="project" value="TreeGrafter"/>
</dbReference>
<dbReference type="InterPro" id="IPR006828">
    <property type="entry name" value="ASC_dom"/>
</dbReference>
<feature type="region of interest" description="Disordered" evidence="2">
    <location>
        <begin position="344"/>
        <end position="425"/>
    </location>
</feature>
<dbReference type="InterPro" id="IPR050827">
    <property type="entry name" value="CRP1_MDG1_kinase"/>
</dbReference>
<dbReference type="CDD" id="cd02859">
    <property type="entry name" value="E_set_AMPKbeta_like_N"/>
    <property type="match status" value="1"/>
</dbReference>